<dbReference type="SUPFAM" id="SSF103473">
    <property type="entry name" value="MFS general substrate transporter"/>
    <property type="match status" value="1"/>
</dbReference>
<keyword evidence="1" id="KW-1133">Transmembrane helix</keyword>
<dbReference type="AlphaFoldDB" id="A0A518FWT0"/>
<feature type="transmembrane region" description="Helical" evidence="1">
    <location>
        <begin position="16"/>
        <end position="38"/>
    </location>
</feature>
<evidence type="ECO:0000256" key="1">
    <source>
        <dbReference type="SAM" id="Phobius"/>
    </source>
</evidence>
<proteinExistence type="predicted"/>
<feature type="transmembrane region" description="Helical" evidence="1">
    <location>
        <begin position="50"/>
        <end position="73"/>
    </location>
</feature>
<sequence length="171" mass="19387">MTTQQREMNSEERARVMMIIWFAMILGVVVFAIVAAVLGKNQQPQEDMLLTLVGMGMAAFMFVVSLIVPNIVANQQFRATLQQGRYETDEEKKQAMNDLESVFMTRFLIGMALLEGAAFLNLVFYMVEGQILAYIPVAILVALMIALKPSKAKLEAWIRNQMENYNLENQN</sequence>
<keyword evidence="1" id="KW-0812">Transmembrane</keyword>
<organism evidence="2 3">
    <name type="scientific">Gimesia panareensis</name>
    <dbReference type="NCBI Taxonomy" id="2527978"/>
    <lineage>
        <taxon>Bacteria</taxon>
        <taxon>Pseudomonadati</taxon>
        <taxon>Planctomycetota</taxon>
        <taxon>Planctomycetia</taxon>
        <taxon>Planctomycetales</taxon>
        <taxon>Planctomycetaceae</taxon>
        <taxon>Gimesia</taxon>
    </lineage>
</organism>
<gene>
    <name evidence="2" type="ORF">Pan153_54980</name>
</gene>
<protein>
    <submittedName>
        <fullName evidence="2">Uncharacterized protein</fullName>
    </submittedName>
</protein>
<evidence type="ECO:0000313" key="2">
    <source>
        <dbReference type="EMBL" id="QDV20819.1"/>
    </source>
</evidence>
<keyword evidence="1" id="KW-0472">Membrane</keyword>
<dbReference type="InterPro" id="IPR036259">
    <property type="entry name" value="MFS_trans_sf"/>
</dbReference>
<reference evidence="2 3" key="1">
    <citation type="submission" date="2019-02" db="EMBL/GenBank/DDBJ databases">
        <title>Deep-cultivation of Planctomycetes and their phenomic and genomic characterization uncovers novel biology.</title>
        <authorList>
            <person name="Wiegand S."/>
            <person name="Jogler M."/>
            <person name="Boedeker C."/>
            <person name="Pinto D."/>
            <person name="Vollmers J."/>
            <person name="Rivas-Marin E."/>
            <person name="Kohn T."/>
            <person name="Peeters S.H."/>
            <person name="Heuer A."/>
            <person name="Rast P."/>
            <person name="Oberbeckmann S."/>
            <person name="Bunk B."/>
            <person name="Jeske O."/>
            <person name="Meyerdierks A."/>
            <person name="Storesund J.E."/>
            <person name="Kallscheuer N."/>
            <person name="Luecker S."/>
            <person name="Lage O.M."/>
            <person name="Pohl T."/>
            <person name="Merkel B.J."/>
            <person name="Hornburger P."/>
            <person name="Mueller R.-W."/>
            <person name="Bruemmer F."/>
            <person name="Labrenz M."/>
            <person name="Spormann A.M."/>
            <person name="Op den Camp H."/>
            <person name="Overmann J."/>
            <person name="Amann R."/>
            <person name="Jetten M.S.M."/>
            <person name="Mascher T."/>
            <person name="Medema M.H."/>
            <person name="Devos D.P."/>
            <person name="Kaster A.-K."/>
            <person name="Ovreas L."/>
            <person name="Rohde M."/>
            <person name="Galperin M.Y."/>
            <person name="Jogler C."/>
        </authorList>
    </citation>
    <scope>NUCLEOTIDE SEQUENCE [LARGE SCALE GENOMIC DNA]</scope>
    <source>
        <strain evidence="2 3">Pan153</strain>
    </source>
</reference>
<evidence type="ECO:0000313" key="3">
    <source>
        <dbReference type="Proteomes" id="UP000320839"/>
    </source>
</evidence>
<feature type="transmembrane region" description="Helical" evidence="1">
    <location>
        <begin position="103"/>
        <end position="125"/>
    </location>
</feature>
<dbReference type="OrthoDB" id="276200at2"/>
<dbReference type="RefSeq" id="WP_145459316.1">
    <property type="nucleotide sequence ID" value="NZ_CP036317.1"/>
</dbReference>
<dbReference type="EMBL" id="CP036317">
    <property type="protein sequence ID" value="QDV20819.1"/>
    <property type="molecule type" value="Genomic_DNA"/>
</dbReference>
<accession>A0A518FWT0</accession>
<feature type="transmembrane region" description="Helical" evidence="1">
    <location>
        <begin position="131"/>
        <end position="147"/>
    </location>
</feature>
<dbReference type="Proteomes" id="UP000320839">
    <property type="component" value="Chromosome"/>
</dbReference>
<name>A0A518FWT0_9PLAN</name>